<name>A0A367YAQ4_9ASCO</name>
<dbReference type="EMBL" id="QLNQ01000025">
    <property type="protein sequence ID" value="RCK62934.1"/>
    <property type="molecule type" value="Genomic_DNA"/>
</dbReference>
<evidence type="ECO:0000313" key="4">
    <source>
        <dbReference type="Proteomes" id="UP000253472"/>
    </source>
</evidence>
<keyword evidence="2" id="KW-0677">Repeat</keyword>
<dbReference type="SUPFAM" id="SSF52047">
    <property type="entry name" value="RNI-like"/>
    <property type="match status" value="1"/>
</dbReference>
<evidence type="ECO:0000313" key="3">
    <source>
        <dbReference type="EMBL" id="RCK62934.1"/>
    </source>
</evidence>
<dbReference type="OrthoDB" id="2187496at2759"/>
<keyword evidence="1" id="KW-0433">Leucine-rich repeat</keyword>
<dbReference type="STRING" id="5486.A0A367YAQ4"/>
<accession>A0A367YAQ4</accession>
<evidence type="ECO:0000256" key="2">
    <source>
        <dbReference type="ARBA" id="ARBA00022737"/>
    </source>
</evidence>
<reference evidence="3 4" key="1">
    <citation type="submission" date="2018-06" db="EMBL/GenBank/DDBJ databases">
        <title>Whole genome sequencing of Candida tropicalis (genome annotated by CSBL at Korea University).</title>
        <authorList>
            <person name="Ahn J."/>
        </authorList>
    </citation>
    <scope>NUCLEOTIDE SEQUENCE [LARGE SCALE GENOMIC DNA]</scope>
    <source>
        <strain evidence="3 4">ATCC 20962</strain>
    </source>
</reference>
<gene>
    <name evidence="3" type="ORF">Cantr_08844</name>
</gene>
<dbReference type="AlphaFoldDB" id="A0A367YAQ4"/>
<evidence type="ECO:0000256" key="1">
    <source>
        <dbReference type="ARBA" id="ARBA00022614"/>
    </source>
</evidence>
<organism evidence="3 4">
    <name type="scientific">Candida viswanathii</name>
    <dbReference type="NCBI Taxonomy" id="5486"/>
    <lineage>
        <taxon>Eukaryota</taxon>
        <taxon>Fungi</taxon>
        <taxon>Dikarya</taxon>
        <taxon>Ascomycota</taxon>
        <taxon>Saccharomycotina</taxon>
        <taxon>Pichiomycetes</taxon>
        <taxon>Debaryomycetaceae</taxon>
        <taxon>Candida/Lodderomyces clade</taxon>
        <taxon>Candida</taxon>
    </lineage>
</organism>
<keyword evidence="4" id="KW-1185">Reference proteome</keyword>
<dbReference type="InterPro" id="IPR032675">
    <property type="entry name" value="LRR_dom_sf"/>
</dbReference>
<dbReference type="InterPro" id="IPR050333">
    <property type="entry name" value="SLRP"/>
</dbReference>
<comment type="caution">
    <text evidence="3">The sequence shown here is derived from an EMBL/GenBank/DDBJ whole genome shotgun (WGS) entry which is preliminary data.</text>
</comment>
<dbReference type="Proteomes" id="UP000253472">
    <property type="component" value="Unassembled WGS sequence"/>
</dbReference>
<dbReference type="Gene3D" id="3.80.10.10">
    <property type="entry name" value="Ribonuclease Inhibitor"/>
    <property type="match status" value="2"/>
</dbReference>
<proteinExistence type="predicted"/>
<dbReference type="PANTHER" id="PTHR45712">
    <property type="entry name" value="AGAP008170-PA"/>
    <property type="match status" value="1"/>
</dbReference>
<dbReference type="PANTHER" id="PTHR45712:SF22">
    <property type="entry name" value="INSULIN-LIKE GROWTH FACTOR-BINDING PROTEIN COMPLEX ACID LABILE SUBUNIT"/>
    <property type="match status" value="1"/>
</dbReference>
<protein>
    <submittedName>
        <fullName evidence="3">Uncharacterized protein</fullName>
    </submittedName>
</protein>
<sequence>MRNTRELHCFLKLPPSLKDLTYDSGHFITTRLDRMCPKLTRLKVRQSPIDRNDLGVLVKLLPPTLKYLRIPPAAFKNVPRRVNVVKGNENEQGRAYFELPENKVQLPNDLTVLKIRGMATAASSPSALVDFDANPLPHLQKLTLCDGANLTMVGEFPANITRLSLKHVPRVDLSRLASLDKLVRLTIVGPNGGFVFAPKLPVSLRRLILKEMRLEAIYIHVPNLRELTIHRENFTRLGEGNFIVPDSLKKLEILQCQIEDMSVTWPPELEELNVRLNDDPIIIHNYPPRLKHLDLTRIYVAWSNPTLRFPEALETLSIVNCWITDDWIKALKLSQLKNLKSLDLGTSEFTQLDAEYLPASLVVLGLRECYLQSLGTGFKNLVNLEHLDLLTNNLGPYFDIFKGKTDLFGRKIKFVSVSENEISKAAATALFNELKTKPDFEFLEVDDEILPHFATPLKSKVSKMGSL</sequence>